<organism evidence="1 2">
    <name type="scientific">Saccharomonospora cyanea NA-134</name>
    <dbReference type="NCBI Taxonomy" id="882082"/>
    <lineage>
        <taxon>Bacteria</taxon>
        <taxon>Bacillati</taxon>
        <taxon>Actinomycetota</taxon>
        <taxon>Actinomycetes</taxon>
        <taxon>Pseudonocardiales</taxon>
        <taxon>Pseudonocardiaceae</taxon>
        <taxon>Saccharomonospora</taxon>
    </lineage>
</organism>
<evidence type="ECO:0000313" key="2">
    <source>
        <dbReference type="Proteomes" id="UP000002791"/>
    </source>
</evidence>
<accession>H5XQF5</accession>
<gene>
    <name evidence="1" type="ORF">SaccyDRAFT_5094</name>
</gene>
<dbReference type="EMBL" id="CM001440">
    <property type="protein sequence ID" value="EHR63888.1"/>
    <property type="molecule type" value="Genomic_DNA"/>
</dbReference>
<reference evidence="1 2" key="1">
    <citation type="submission" date="2011-11" db="EMBL/GenBank/DDBJ databases">
        <title>The Noncontiguous Finished sequence of Saccharomonospora cyanea NA-134.</title>
        <authorList>
            <consortium name="US DOE Joint Genome Institute"/>
            <person name="Lucas S."/>
            <person name="Han J."/>
            <person name="Lapidus A."/>
            <person name="Cheng J.-F."/>
            <person name="Goodwin L."/>
            <person name="Pitluck S."/>
            <person name="Peters L."/>
            <person name="Ovchinnikova G."/>
            <person name="Lu M."/>
            <person name="Detter J.C."/>
            <person name="Han C."/>
            <person name="Tapia R."/>
            <person name="Land M."/>
            <person name="Hauser L."/>
            <person name="Kyrpides N."/>
            <person name="Ivanova N."/>
            <person name="Pagani I."/>
            <person name="Brambilla E.-M."/>
            <person name="Klenk H.-P."/>
            <person name="Woyke T."/>
        </authorList>
    </citation>
    <scope>NUCLEOTIDE SEQUENCE [LARGE SCALE GENOMIC DNA]</scope>
    <source>
        <strain evidence="1 2">NA-134</strain>
    </source>
</reference>
<dbReference type="AlphaFoldDB" id="H5XQF5"/>
<protein>
    <submittedName>
        <fullName evidence="1">Uncharacterized protein</fullName>
    </submittedName>
</protein>
<dbReference type="STRING" id="882082.SaccyDRAFT_5094"/>
<sequence length="129" mass="13828">MSVTVGVCDGDRGSEDVDGTACLPEQPVTQTATRAAATNGVAKRLWDSRTHDLDTWRDRPRVVRRYGFGPGLPQLGLVRRNVLVTPAATVVTSTHPIAMNPVDTHLSAPAMCHRPLLPKSAMGTSRSTV</sequence>
<proteinExistence type="predicted"/>
<dbReference type="Proteomes" id="UP000002791">
    <property type="component" value="Chromosome"/>
</dbReference>
<evidence type="ECO:0000313" key="1">
    <source>
        <dbReference type="EMBL" id="EHR63888.1"/>
    </source>
</evidence>
<name>H5XQF5_9PSEU</name>
<dbReference type="HOGENOM" id="CLU_1947263_0_0_11"/>
<keyword evidence="2" id="KW-1185">Reference proteome</keyword>